<dbReference type="EMBL" id="KV722337">
    <property type="protein sequence ID" value="OCH95325.1"/>
    <property type="molecule type" value="Genomic_DNA"/>
</dbReference>
<gene>
    <name evidence="1" type="ORF">OBBRIDRAFT_788519</name>
</gene>
<evidence type="ECO:0000313" key="1">
    <source>
        <dbReference type="EMBL" id="OCH95325.1"/>
    </source>
</evidence>
<name>A0A8E2DT50_9APHY</name>
<dbReference type="AlphaFoldDB" id="A0A8E2DT50"/>
<proteinExistence type="predicted"/>
<protein>
    <submittedName>
        <fullName evidence="1">Uncharacterized protein</fullName>
    </submittedName>
</protein>
<dbReference type="OrthoDB" id="2400485at2759"/>
<reference evidence="1 2" key="1">
    <citation type="submission" date="2016-07" db="EMBL/GenBank/DDBJ databases">
        <title>Draft genome of the white-rot fungus Obba rivulosa 3A-2.</title>
        <authorList>
            <consortium name="DOE Joint Genome Institute"/>
            <person name="Miettinen O."/>
            <person name="Riley R."/>
            <person name="Acob R."/>
            <person name="Barry K."/>
            <person name="Cullen D."/>
            <person name="De Vries R."/>
            <person name="Hainaut M."/>
            <person name="Hatakka A."/>
            <person name="Henrissat B."/>
            <person name="Hilden K."/>
            <person name="Kuo R."/>
            <person name="Labutti K."/>
            <person name="Lipzen A."/>
            <person name="Makela M.R."/>
            <person name="Sandor L."/>
            <person name="Spatafora J.W."/>
            <person name="Grigoriev I.V."/>
            <person name="Hibbett D.S."/>
        </authorList>
    </citation>
    <scope>NUCLEOTIDE SEQUENCE [LARGE SCALE GENOMIC DNA]</scope>
    <source>
        <strain evidence="1 2">3A-2</strain>
    </source>
</reference>
<accession>A0A8E2DT50</accession>
<evidence type="ECO:0000313" key="2">
    <source>
        <dbReference type="Proteomes" id="UP000250043"/>
    </source>
</evidence>
<sequence>MYCGRVTAQLMERRWRKDAVLESPFTKCDGFTTIASHWHALSKLCSSSECLNTRILSATLSPNRLIYSQTQRYTLRFFGIKKTITSIVVVDLDEDFRIIQLVDQWNGQELPTRWGALWLRKLSARVTPWIFPAPMHKNE</sequence>
<organism evidence="1 2">
    <name type="scientific">Obba rivulosa</name>
    <dbReference type="NCBI Taxonomy" id="1052685"/>
    <lineage>
        <taxon>Eukaryota</taxon>
        <taxon>Fungi</taxon>
        <taxon>Dikarya</taxon>
        <taxon>Basidiomycota</taxon>
        <taxon>Agaricomycotina</taxon>
        <taxon>Agaricomycetes</taxon>
        <taxon>Polyporales</taxon>
        <taxon>Gelatoporiaceae</taxon>
        <taxon>Obba</taxon>
    </lineage>
</organism>
<keyword evidence="2" id="KW-1185">Reference proteome</keyword>
<dbReference type="PANTHER" id="PTHR34213">
    <property type="entry name" value="NUCLEAR TRANSPORT FACTOR 2 (NTF2) FAMILY PROTEIN"/>
    <property type="match status" value="1"/>
</dbReference>
<dbReference type="Proteomes" id="UP000250043">
    <property type="component" value="Unassembled WGS sequence"/>
</dbReference>
<dbReference type="PANTHER" id="PTHR34213:SF2">
    <property type="entry name" value="NUCLEAR TRANSPORT FACTOR 2 (NTF2) FAMILY PROTEIN"/>
    <property type="match status" value="1"/>
</dbReference>